<gene>
    <name evidence="2" type="ORF">HMPREF3185_01390</name>
</gene>
<evidence type="ECO:0000313" key="2">
    <source>
        <dbReference type="EMBL" id="KXB75466.1"/>
    </source>
</evidence>
<protein>
    <submittedName>
        <fullName evidence="2">Uncharacterized protein</fullName>
    </submittedName>
</protein>
<dbReference type="AlphaFoldDB" id="A0A134B697"/>
<keyword evidence="1" id="KW-0472">Membrane</keyword>
<name>A0A134B697_9PORP</name>
<dbReference type="Proteomes" id="UP000070224">
    <property type="component" value="Unassembled WGS sequence"/>
</dbReference>
<evidence type="ECO:0000313" key="3">
    <source>
        <dbReference type="Proteomes" id="UP000070224"/>
    </source>
</evidence>
<comment type="caution">
    <text evidence="2">The sequence shown here is derived from an EMBL/GenBank/DDBJ whole genome shotgun (WGS) entry which is preliminary data.</text>
</comment>
<feature type="transmembrane region" description="Helical" evidence="1">
    <location>
        <begin position="21"/>
        <end position="44"/>
    </location>
</feature>
<organism evidence="2 3">
    <name type="scientific">Porphyromonas somerae</name>
    <dbReference type="NCBI Taxonomy" id="322095"/>
    <lineage>
        <taxon>Bacteria</taxon>
        <taxon>Pseudomonadati</taxon>
        <taxon>Bacteroidota</taxon>
        <taxon>Bacteroidia</taxon>
        <taxon>Bacteroidales</taxon>
        <taxon>Porphyromonadaceae</taxon>
        <taxon>Porphyromonas</taxon>
    </lineage>
</organism>
<dbReference type="EMBL" id="LSDK01000092">
    <property type="protein sequence ID" value="KXB75466.1"/>
    <property type="molecule type" value="Genomic_DNA"/>
</dbReference>
<proteinExistence type="predicted"/>
<keyword evidence="1" id="KW-0812">Transmembrane</keyword>
<evidence type="ECO:0000256" key="1">
    <source>
        <dbReference type="SAM" id="Phobius"/>
    </source>
</evidence>
<sequence>MMISGKRSAVMTAEKLDVEGLLMGSSYVGIKGLSCVAKIAIYLLL</sequence>
<reference evidence="3" key="1">
    <citation type="submission" date="2016-01" db="EMBL/GenBank/DDBJ databases">
        <authorList>
            <person name="Mitreva M."/>
            <person name="Pepin K.H."/>
            <person name="Mihindukulasuriya K.A."/>
            <person name="Fulton R."/>
            <person name="Fronick C."/>
            <person name="O'Laughlin M."/>
            <person name="Miner T."/>
            <person name="Herter B."/>
            <person name="Rosa B.A."/>
            <person name="Cordes M."/>
            <person name="Tomlinson C."/>
            <person name="Wollam A."/>
            <person name="Palsikar V.B."/>
            <person name="Mardis E.R."/>
            <person name="Wilson R.K."/>
        </authorList>
    </citation>
    <scope>NUCLEOTIDE SEQUENCE [LARGE SCALE GENOMIC DNA]</scope>
    <source>
        <strain evidence="3">KA00683</strain>
    </source>
</reference>
<keyword evidence="3" id="KW-1185">Reference proteome</keyword>
<keyword evidence="1" id="KW-1133">Transmembrane helix</keyword>
<accession>A0A134B697</accession>